<feature type="domain" description="Protein kinase" evidence="1">
    <location>
        <begin position="1"/>
        <end position="297"/>
    </location>
</feature>
<dbReference type="EMBL" id="JAUEPR010000022">
    <property type="protein sequence ID" value="KAK0475733.1"/>
    <property type="molecule type" value="Genomic_DNA"/>
</dbReference>
<sequence>ILHSQDFRFDEEHSPQKRPTELLIKAKYANGKTFIYEKRVLRITVSERLFPITDLTDVKDIGQVFFDIFRSHHWLYENVQILHRDMSLNNMMYRKRSKRNIRILGVFNNFDVSSVIPLQEATSLHRTGTPPYMAHELLGRSDVGHLYRYDVEAFYYVQLMLCCRYEIVWSAEGKVMKELSENKKLLPFEKWYNRTTSWETLAQVKLGFFFGVEPIFSSKSLSDLLPWLNAIRFLFIQGLFALANSKIPQTYLPSHLKPPESSTPFDNDTLDGHIISEYILQIMSEIDGHSVKRSDDQ</sequence>
<dbReference type="InterPro" id="IPR011009">
    <property type="entry name" value="Kinase-like_dom_sf"/>
</dbReference>
<feature type="non-terminal residue" evidence="2">
    <location>
        <position position="297"/>
    </location>
</feature>
<dbReference type="PANTHER" id="PTHR38248">
    <property type="entry name" value="FUNK1 6"/>
    <property type="match status" value="1"/>
</dbReference>
<dbReference type="PROSITE" id="PS50011">
    <property type="entry name" value="PROTEIN_KINASE_DOM"/>
    <property type="match status" value="1"/>
</dbReference>
<evidence type="ECO:0000313" key="3">
    <source>
        <dbReference type="Proteomes" id="UP001175227"/>
    </source>
</evidence>
<dbReference type="InterPro" id="IPR000719">
    <property type="entry name" value="Prot_kinase_dom"/>
</dbReference>
<dbReference type="SUPFAM" id="SSF56112">
    <property type="entry name" value="Protein kinase-like (PK-like)"/>
    <property type="match status" value="1"/>
</dbReference>
<evidence type="ECO:0000313" key="2">
    <source>
        <dbReference type="EMBL" id="KAK0475733.1"/>
    </source>
</evidence>
<dbReference type="PANTHER" id="PTHR38248:SF2">
    <property type="entry name" value="FUNK1 11"/>
    <property type="match status" value="1"/>
</dbReference>
<gene>
    <name evidence="2" type="ORF">IW261DRAFT_1644376</name>
</gene>
<comment type="caution">
    <text evidence="2">The sequence shown here is derived from an EMBL/GenBank/DDBJ whole genome shotgun (WGS) entry which is preliminary data.</text>
</comment>
<dbReference type="InterPro" id="IPR040976">
    <property type="entry name" value="Pkinase_fungal"/>
</dbReference>
<dbReference type="GO" id="GO:0005524">
    <property type="term" value="F:ATP binding"/>
    <property type="evidence" value="ECO:0007669"/>
    <property type="project" value="InterPro"/>
</dbReference>
<organism evidence="2 3">
    <name type="scientific">Armillaria novae-zelandiae</name>
    <dbReference type="NCBI Taxonomy" id="153914"/>
    <lineage>
        <taxon>Eukaryota</taxon>
        <taxon>Fungi</taxon>
        <taxon>Dikarya</taxon>
        <taxon>Basidiomycota</taxon>
        <taxon>Agaricomycotina</taxon>
        <taxon>Agaricomycetes</taxon>
        <taxon>Agaricomycetidae</taxon>
        <taxon>Agaricales</taxon>
        <taxon>Marasmiineae</taxon>
        <taxon>Physalacriaceae</taxon>
        <taxon>Armillaria</taxon>
    </lineage>
</organism>
<dbReference type="Gene3D" id="1.10.510.10">
    <property type="entry name" value="Transferase(Phosphotransferase) domain 1"/>
    <property type="match status" value="1"/>
</dbReference>
<name>A0AA39P2E4_9AGAR</name>
<dbReference type="Pfam" id="PF17667">
    <property type="entry name" value="Pkinase_fungal"/>
    <property type="match status" value="1"/>
</dbReference>
<dbReference type="GO" id="GO:0004672">
    <property type="term" value="F:protein kinase activity"/>
    <property type="evidence" value="ECO:0007669"/>
    <property type="project" value="InterPro"/>
</dbReference>
<accession>A0AA39P2E4</accession>
<evidence type="ECO:0000259" key="1">
    <source>
        <dbReference type="PROSITE" id="PS50011"/>
    </source>
</evidence>
<dbReference type="AlphaFoldDB" id="A0AA39P2E4"/>
<keyword evidence="3" id="KW-1185">Reference proteome</keyword>
<proteinExistence type="predicted"/>
<protein>
    <recommendedName>
        <fullName evidence="1">Protein kinase domain-containing protein</fullName>
    </recommendedName>
</protein>
<dbReference type="Proteomes" id="UP001175227">
    <property type="component" value="Unassembled WGS sequence"/>
</dbReference>
<reference evidence="2" key="1">
    <citation type="submission" date="2023-06" db="EMBL/GenBank/DDBJ databases">
        <authorList>
            <consortium name="Lawrence Berkeley National Laboratory"/>
            <person name="Ahrendt S."/>
            <person name="Sahu N."/>
            <person name="Indic B."/>
            <person name="Wong-Bajracharya J."/>
            <person name="Merenyi Z."/>
            <person name="Ke H.-M."/>
            <person name="Monk M."/>
            <person name="Kocsube S."/>
            <person name="Drula E."/>
            <person name="Lipzen A."/>
            <person name="Balint B."/>
            <person name="Henrissat B."/>
            <person name="Andreopoulos B."/>
            <person name="Martin F.M."/>
            <person name="Harder C.B."/>
            <person name="Rigling D."/>
            <person name="Ford K.L."/>
            <person name="Foster G.D."/>
            <person name="Pangilinan J."/>
            <person name="Papanicolaou A."/>
            <person name="Barry K."/>
            <person name="LaButti K."/>
            <person name="Viragh M."/>
            <person name="Koriabine M."/>
            <person name="Yan M."/>
            <person name="Riley R."/>
            <person name="Champramary S."/>
            <person name="Plett K.L."/>
            <person name="Tsai I.J."/>
            <person name="Slot J."/>
            <person name="Sipos G."/>
            <person name="Plett J."/>
            <person name="Nagy L.G."/>
            <person name="Grigoriev I.V."/>
        </authorList>
    </citation>
    <scope>NUCLEOTIDE SEQUENCE</scope>
    <source>
        <strain evidence="2">ICMP 16352</strain>
    </source>
</reference>